<dbReference type="EMBL" id="CAJVQB010004828">
    <property type="protein sequence ID" value="CAG8646734.1"/>
    <property type="molecule type" value="Genomic_DNA"/>
</dbReference>
<evidence type="ECO:0000313" key="2">
    <source>
        <dbReference type="Proteomes" id="UP000789901"/>
    </source>
</evidence>
<keyword evidence="2" id="KW-1185">Reference proteome</keyword>
<proteinExistence type="predicted"/>
<reference evidence="1 2" key="1">
    <citation type="submission" date="2021-06" db="EMBL/GenBank/DDBJ databases">
        <authorList>
            <person name="Kallberg Y."/>
            <person name="Tangrot J."/>
            <person name="Rosling A."/>
        </authorList>
    </citation>
    <scope>NUCLEOTIDE SEQUENCE [LARGE SCALE GENOMIC DNA]</scope>
    <source>
        <strain evidence="1 2">120-4 pot B 10/14</strain>
    </source>
</reference>
<name>A0ABN7UPV8_GIGMA</name>
<feature type="non-terminal residue" evidence="1">
    <location>
        <position position="1"/>
    </location>
</feature>
<gene>
    <name evidence="1" type="ORF">GMARGA_LOCUS9136</name>
</gene>
<organism evidence="1 2">
    <name type="scientific">Gigaspora margarita</name>
    <dbReference type="NCBI Taxonomy" id="4874"/>
    <lineage>
        <taxon>Eukaryota</taxon>
        <taxon>Fungi</taxon>
        <taxon>Fungi incertae sedis</taxon>
        <taxon>Mucoromycota</taxon>
        <taxon>Glomeromycotina</taxon>
        <taxon>Glomeromycetes</taxon>
        <taxon>Diversisporales</taxon>
        <taxon>Gigasporaceae</taxon>
        <taxon>Gigaspora</taxon>
    </lineage>
</organism>
<evidence type="ECO:0000313" key="1">
    <source>
        <dbReference type="EMBL" id="CAG8646734.1"/>
    </source>
</evidence>
<protein>
    <submittedName>
        <fullName evidence="1">39563_t:CDS:1</fullName>
    </submittedName>
</protein>
<sequence length="45" mass="5294">NLGAFYYLYLAQSLQINSAIKYIPDPKINDYALQVKLIHLNYFEN</sequence>
<comment type="caution">
    <text evidence="1">The sequence shown here is derived from an EMBL/GenBank/DDBJ whole genome shotgun (WGS) entry which is preliminary data.</text>
</comment>
<accession>A0ABN7UPV8</accession>
<dbReference type="Proteomes" id="UP000789901">
    <property type="component" value="Unassembled WGS sequence"/>
</dbReference>